<evidence type="ECO:0008006" key="4">
    <source>
        <dbReference type="Google" id="ProtNLM"/>
    </source>
</evidence>
<keyword evidence="3" id="KW-1185">Reference proteome</keyword>
<dbReference type="EMBL" id="FOUE01000001">
    <property type="protein sequence ID" value="SFL96438.1"/>
    <property type="molecule type" value="Genomic_DNA"/>
</dbReference>
<feature type="chain" id="PRO_5011589814" description="Transmembrane protein" evidence="1">
    <location>
        <begin position="27"/>
        <end position="65"/>
    </location>
</feature>
<dbReference type="Proteomes" id="UP000198519">
    <property type="component" value="Unassembled WGS sequence"/>
</dbReference>
<organism evidence="2 3">
    <name type="scientific">Marinobacter zhejiangensis</name>
    <dbReference type="NCBI Taxonomy" id="488535"/>
    <lineage>
        <taxon>Bacteria</taxon>
        <taxon>Pseudomonadati</taxon>
        <taxon>Pseudomonadota</taxon>
        <taxon>Gammaproteobacteria</taxon>
        <taxon>Pseudomonadales</taxon>
        <taxon>Marinobacteraceae</taxon>
        <taxon>Marinobacter</taxon>
    </lineage>
</organism>
<dbReference type="AlphaFoldDB" id="A0A1I4LZ43"/>
<accession>A0A1I4LZ43</accession>
<evidence type="ECO:0000313" key="2">
    <source>
        <dbReference type="EMBL" id="SFL96438.1"/>
    </source>
</evidence>
<evidence type="ECO:0000313" key="3">
    <source>
        <dbReference type="Proteomes" id="UP000198519"/>
    </source>
</evidence>
<feature type="signal peptide" evidence="1">
    <location>
        <begin position="1"/>
        <end position="26"/>
    </location>
</feature>
<name>A0A1I4LZ43_9GAMM</name>
<sequence length="65" mass="7030">MRLSNKKSLILFFLASLFMISGAVYAACDVTAWQNCNASCLGSSDVGACQQRCNSLISECSYIPQ</sequence>
<dbReference type="RefSeq" id="WP_092020539.1">
    <property type="nucleotide sequence ID" value="NZ_FOUE01000001.1"/>
</dbReference>
<keyword evidence="1" id="KW-0732">Signal</keyword>
<proteinExistence type="predicted"/>
<gene>
    <name evidence="2" type="ORF">SAMN04487963_0765</name>
</gene>
<reference evidence="3" key="1">
    <citation type="submission" date="2016-10" db="EMBL/GenBank/DDBJ databases">
        <authorList>
            <person name="Varghese N."/>
            <person name="Submissions S."/>
        </authorList>
    </citation>
    <scope>NUCLEOTIDE SEQUENCE [LARGE SCALE GENOMIC DNA]</scope>
    <source>
        <strain evidence="3">CGMCC 1.7061</strain>
    </source>
</reference>
<evidence type="ECO:0000256" key="1">
    <source>
        <dbReference type="SAM" id="SignalP"/>
    </source>
</evidence>
<protein>
    <recommendedName>
        <fullName evidence="4">Transmembrane protein</fullName>
    </recommendedName>
</protein>